<gene>
    <name evidence="2" type="ORF">OJAV_G00115160</name>
</gene>
<dbReference type="OrthoDB" id="8961947at2759"/>
<feature type="compositionally biased region" description="Basic and acidic residues" evidence="1">
    <location>
        <begin position="1"/>
        <end position="11"/>
    </location>
</feature>
<sequence length="97" mass="10541">MSRMLQDHDGVQSRSDGGSVCGMFNGPLPAHRRQSPSHRGLLVQEEAALARLRSEREREGLDRSMSACPAPEMEADPAWFGQQMGGCCNSTLQPALS</sequence>
<name>A0A437CX25_ORYJA</name>
<feature type="region of interest" description="Disordered" evidence="1">
    <location>
        <begin position="1"/>
        <end position="40"/>
    </location>
</feature>
<reference evidence="2 3" key="1">
    <citation type="submission" date="2018-11" db="EMBL/GenBank/DDBJ databases">
        <authorList>
            <person name="Lopez-Roques C."/>
            <person name="Donnadieu C."/>
            <person name="Bouchez O."/>
            <person name="Klopp C."/>
            <person name="Cabau C."/>
            <person name="Zahm M."/>
        </authorList>
    </citation>
    <scope>NUCLEOTIDE SEQUENCE [LARGE SCALE GENOMIC DNA]</scope>
    <source>
        <strain evidence="2">RS831</strain>
        <tissue evidence="2">Whole body</tissue>
    </source>
</reference>
<dbReference type="EMBL" id="CM012447">
    <property type="protein sequence ID" value="RVE67215.1"/>
    <property type="molecule type" value="Genomic_DNA"/>
</dbReference>
<organism evidence="2 3">
    <name type="scientific">Oryzias javanicus</name>
    <name type="common">Javanese ricefish</name>
    <name type="synonym">Aplocheilus javanicus</name>
    <dbReference type="NCBI Taxonomy" id="123683"/>
    <lineage>
        <taxon>Eukaryota</taxon>
        <taxon>Metazoa</taxon>
        <taxon>Chordata</taxon>
        <taxon>Craniata</taxon>
        <taxon>Vertebrata</taxon>
        <taxon>Euteleostomi</taxon>
        <taxon>Actinopterygii</taxon>
        <taxon>Neopterygii</taxon>
        <taxon>Teleostei</taxon>
        <taxon>Neoteleostei</taxon>
        <taxon>Acanthomorphata</taxon>
        <taxon>Ovalentaria</taxon>
        <taxon>Atherinomorphae</taxon>
        <taxon>Beloniformes</taxon>
        <taxon>Adrianichthyidae</taxon>
        <taxon>Oryziinae</taxon>
        <taxon>Oryzias</taxon>
    </lineage>
</organism>
<proteinExistence type="predicted"/>
<accession>A0A437CX25</accession>
<protein>
    <submittedName>
        <fullName evidence="2">Uncharacterized protein</fullName>
    </submittedName>
</protein>
<dbReference type="AlphaFoldDB" id="A0A437CX25"/>
<evidence type="ECO:0000313" key="3">
    <source>
        <dbReference type="Proteomes" id="UP000283210"/>
    </source>
</evidence>
<evidence type="ECO:0000313" key="2">
    <source>
        <dbReference type="EMBL" id="RVE67215.1"/>
    </source>
</evidence>
<dbReference type="Proteomes" id="UP000283210">
    <property type="component" value="Chromosome 11"/>
</dbReference>
<evidence type="ECO:0000256" key="1">
    <source>
        <dbReference type="SAM" id="MobiDB-lite"/>
    </source>
</evidence>
<reference evidence="2 3" key="2">
    <citation type="submission" date="2019-01" db="EMBL/GenBank/DDBJ databases">
        <title>A chromosome length genome reference of the Java medaka (oryzias javanicus).</title>
        <authorList>
            <person name="Herpin A."/>
            <person name="Takehana Y."/>
            <person name="Naruse K."/>
            <person name="Ansai S."/>
            <person name="Kawaguchi M."/>
        </authorList>
    </citation>
    <scope>NUCLEOTIDE SEQUENCE [LARGE SCALE GENOMIC DNA]</scope>
    <source>
        <strain evidence="2">RS831</strain>
        <tissue evidence="2">Whole body</tissue>
    </source>
</reference>
<keyword evidence="3" id="KW-1185">Reference proteome</keyword>